<comment type="caution">
    <text evidence="2">The sequence shown here is derived from an EMBL/GenBank/DDBJ whole genome shotgun (WGS) entry which is preliminary data.</text>
</comment>
<dbReference type="InterPro" id="IPR057623">
    <property type="entry name" value="PUB12-19-like_N"/>
</dbReference>
<dbReference type="Pfam" id="PF25368">
    <property type="entry name" value="PUB10_N"/>
    <property type="match status" value="1"/>
</dbReference>
<accession>A0A6A3BTZ3</accession>
<protein>
    <recommendedName>
        <fullName evidence="1">PUB 12/19-like N-terminal domain-containing protein</fullName>
    </recommendedName>
</protein>
<evidence type="ECO:0000313" key="2">
    <source>
        <dbReference type="EMBL" id="KAE8720286.1"/>
    </source>
</evidence>
<gene>
    <name evidence="2" type="ORF">F3Y22_tig00020682pilonHSYRG00004</name>
</gene>
<feature type="domain" description="PUB 12/19-like N-terminal" evidence="1">
    <location>
        <begin position="26"/>
        <end position="105"/>
    </location>
</feature>
<name>A0A6A3BTZ3_HIBSY</name>
<proteinExistence type="predicted"/>
<sequence>MPSNSKVAILFKELLRDSVSNVFFTPSTLPCFEEMYIVLQRTKALIEDCSNGSKMLMLMQISHLANSFHELTLELSTVLDIFPVEEFDLSQDVEELVVLLQKQCSKSKPWVDLIDDSLMRDVLALLDLVKEDIVPDHLKLKQIFEDLGLIVDSSCREEISSLQQEIQNQIADKSNSEIVSLSKEGFYAEAISSAISSA</sequence>
<dbReference type="EMBL" id="VEPZ02000748">
    <property type="protein sequence ID" value="KAE8720286.1"/>
    <property type="molecule type" value="Genomic_DNA"/>
</dbReference>
<organism evidence="2">
    <name type="scientific">Hibiscus syriacus</name>
    <name type="common">Rose of Sharon</name>
    <dbReference type="NCBI Taxonomy" id="106335"/>
    <lineage>
        <taxon>Eukaryota</taxon>
        <taxon>Viridiplantae</taxon>
        <taxon>Streptophyta</taxon>
        <taxon>Embryophyta</taxon>
        <taxon>Tracheophyta</taxon>
        <taxon>Spermatophyta</taxon>
        <taxon>Magnoliopsida</taxon>
        <taxon>eudicotyledons</taxon>
        <taxon>Gunneridae</taxon>
        <taxon>Pentapetalae</taxon>
        <taxon>rosids</taxon>
        <taxon>malvids</taxon>
        <taxon>Malvales</taxon>
        <taxon>Malvaceae</taxon>
        <taxon>Malvoideae</taxon>
        <taxon>Hibiscus</taxon>
    </lineage>
</organism>
<evidence type="ECO:0000259" key="1">
    <source>
        <dbReference type="Pfam" id="PF25368"/>
    </source>
</evidence>
<reference evidence="2" key="1">
    <citation type="submission" date="2019-09" db="EMBL/GenBank/DDBJ databases">
        <title>Draft genome information of white flower Hibiscus syriacus.</title>
        <authorList>
            <person name="Kim Y.-M."/>
        </authorList>
    </citation>
    <scope>NUCLEOTIDE SEQUENCE [LARGE SCALE GENOMIC DNA]</scope>
    <source>
        <strain evidence="2">YM2019G1</strain>
        <tissue evidence="2">Leaf</tissue>
    </source>
</reference>
<dbReference type="AlphaFoldDB" id="A0A6A3BTZ3"/>